<name>A3U2R8_PSEBH</name>
<protein>
    <submittedName>
        <fullName evidence="4">Precorrin-6x reductase</fullName>
        <ecNumber evidence="4">1.3.1.54</ecNumber>
    </submittedName>
</protein>
<dbReference type="NCBIfam" id="NF005968">
    <property type="entry name" value="PRK08057.1-2"/>
    <property type="match status" value="1"/>
</dbReference>
<dbReference type="PROSITE" id="PS51014">
    <property type="entry name" value="COBK_CBIJ"/>
    <property type="match status" value="1"/>
</dbReference>
<keyword evidence="5" id="KW-1185">Reference proteome</keyword>
<evidence type="ECO:0000256" key="2">
    <source>
        <dbReference type="ARBA" id="ARBA00022573"/>
    </source>
</evidence>
<dbReference type="AlphaFoldDB" id="A3U2R8"/>
<organism evidence="4 5">
    <name type="scientific">Pseudooceanicola batsensis (strain ATCC BAA-863 / DSM 15984 / KCTC 12145 / HTCC2597)</name>
    <name type="common">Oceanicola batsensis</name>
    <dbReference type="NCBI Taxonomy" id="252305"/>
    <lineage>
        <taxon>Bacteria</taxon>
        <taxon>Pseudomonadati</taxon>
        <taxon>Pseudomonadota</taxon>
        <taxon>Alphaproteobacteria</taxon>
        <taxon>Rhodobacterales</taxon>
        <taxon>Paracoccaceae</taxon>
        <taxon>Pseudooceanicola</taxon>
    </lineage>
</organism>
<evidence type="ECO:0000313" key="5">
    <source>
        <dbReference type="Proteomes" id="UP000004318"/>
    </source>
</evidence>
<dbReference type="STRING" id="252305.OB2597_01127"/>
<evidence type="ECO:0000313" key="4">
    <source>
        <dbReference type="EMBL" id="EAQ01448.1"/>
    </source>
</evidence>
<proteinExistence type="predicted"/>
<dbReference type="EC" id="1.3.1.54" evidence="4"/>
<dbReference type="RefSeq" id="WP_009804569.1">
    <property type="nucleotide sequence ID" value="NZ_CH724131.1"/>
</dbReference>
<dbReference type="PANTHER" id="PTHR36925">
    <property type="entry name" value="COBALT-PRECORRIN-6A REDUCTASE"/>
    <property type="match status" value="1"/>
</dbReference>
<gene>
    <name evidence="4" type="ORF">OB2597_01127</name>
</gene>
<dbReference type="PANTHER" id="PTHR36925:SF1">
    <property type="entry name" value="COBALT-PRECORRIN-6A REDUCTASE"/>
    <property type="match status" value="1"/>
</dbReference>
<dbReference type="GO" id="GO:0009236">
    <property type="term" value="P:cobalamin biosynthetic process"/>
    <property type="evidence" value="ECO:0007669"/>
    <property type="project" value="UniProtKB-UniPathway"/>
</dbReference>
<dbReference type="Pfam" id="PF02571">
    <property type="entry name" value="CbiJ"/>
    <property type="match status" value="1"/>
</dbReference>
<accession>A3U2R8</accession>
<keyword evidence="2" id="KW-0169">Cobalamin biosynthesis</keyword>
<dbReference type="OrthoDB" id="5183775at2"/>
<comment type="caution">
    <text evidence="4">The sequence shown here is derived from an EMBL/GenBank/DDBJ whole genome shotgun (WGS) entry which is preliminary data.</text>
</comment>
<dbReference type="eggNOG" id="COG2099">
    <property type="taxonomic scope" value="Bacteria"/>
</dbReference>
<dbReference type="GO" id="GO:0016994">
    <property type="term" value="F:precorrin-6A reductase activity"/>
    <property type="evidence" value="ECO:0007669"/>
    <property type="project" value="UniProtKB-EC"/>
</dbReference>
<dbReference type="UniPathway" id="UPA00148"/>
<evidence type="ECO:0000256" key="1">
    <source>
        <dbReference type="ARBA" id="ARBA00004953"/>
    </source>
</evidence>
<dbReference type="InterPro" id="IPR003723">
    <property type="entry name" value="Precorrin-6x_reduct"/>
</dbReference>
<dbReference type="Proteomes" id="UP000004318">
    <property type="component" value="Unassembled WGS sequence"/>
</dbReference>
<evidence type="ECO:0000256" key="3">
    <source>
        <dbReference type="ARBA" id="ARBA00023002"/>
    </source>
</evidence>
<comment type="pathway">
    <text evidence="1">Cofactor biosynthesis; adenosylcobalamin biosynthesis.</text>
</comment>
<reference evidence="4 5" key="1">
    <citation type="journal article" date="2010" name="J. Bacteriol.">
        <title>Genome sequences of Oceanicola granulosus HTCC2516(T) and Oceanicola batsensis HTCC2597(TDelta).</title>
        <authorList>
            <person name="Thrash J.C."/>
            <person name="Cho J.C."/>
            <person name="Vergin K.L."/>
            <person name="Giovannoni S.J."/>
        </authorList>
    </citation>
    <scope>NUCLEOTIDE SEQUENCE [LARGE SCALE GENOMIC DNA]</scope>
    <source>
        <strain evidence="5">ATCC BAA-863 / DSM 15984 / KCTC 12145 / HTCC2597</strain>
    </source>
</reference>
<keyword evidence="3 4" id="KW-0560">Oxidoreductase</keyword>
<dbReference type="HOGENOM" id="CLU_068627_1_0_5"/>
<dbReference type="EMBL" id="AAMO01000013">
    <property type="protein sequence ID" value="EAQ01448.1"/>
    <property type="molecule type" value="Genomic_DNA"/>
</dbReference>
<sequence>MTVLILGGTAEARRLAQGCAERGIPALASLAGAVREMPDYPVPTRVGGFGGAAGFREVVSAEGITAVLDATHPFADRITARTAALCREDGLAHARLSRPEWQPGPGDDWHDAASPEAAAALIPAGATVFLAVGAKEIARFSGLAGRAAGVVARRAEPARGDFPFAGGRWIVGRGPFETGAETALLWELGITWLVARNAGGVAARAKLDAAWHLGLPVAMIRRPLEPQGVPILRTPEAALDWIEGR</sequence>